<comment type="caution">
    <text evidence="2">The sequence shown here is derived from an EMBL/GenBank/DDBJ whole genome shotgun (WGS) entry which is preliminary data.</text>
</comment>
<proteinExistence type="predicted"/>
<feature type="coiled-coil region" evidence="1">
    <location>
        <begin position="200"/>
        <end position="237"/>
    </location>
</feature>
<dbReference type="AlphaFoldDB" id="A0A553PPN1"/>
<sequence length="252" mass="28439">MKSKVQMEGCVVAHLLTAGPLEKAYSPYSLLLGQSGAVSGALTTDVDEQQGFITEVINIQSVLRIPKILFKSNPQANLEFMVENLDPKLKLLGLSKFVLQPQESLCVPSQKDYYYFDILTKIAPQANLLLSFIACQVEPSQWALTMIHTCPLNKNVTLDTEIFNLTRPKKLEERSCMANLTDTLTFVCQEMQNDAHGRAHEALASEIRIQSERLKKAQQAKQALLDEINQIKRQQLRNNAEISWTNYLDQKT</sequence>
<evidence type="ECO:0000313" key="3">
    <source>
        <dbReference type="Proteomes" id="UP000318571"/>
    </source>
</evidence>
<evidence type="ECO:0000313" key="2">
    <source>
        <dbReference type="EMBL" id="TRY79642.1"/>
    </source>
</evidence>
<accession>A0A553PPN1</accession>
<dbReference type="EMBL" id="VCGU01000002">
    <property type="protein sequence ID" value="TRY79642.1"/>
    <property type="molecule type" value="Genomic_DNA"/>
</dbReference>
<keyword evidence="3" id="KW-1185">Reference proteome</keyword>
<evidence type="ECO:0000256" key="1">
    <source>
        <dbReference type="SAM" id="Coils"/>
    </source>
</evidence>
<keyword evidence="1" id="KW-0175">Coiled coil</keyword>
<name>A0A553PPN1_TIGCA</name>
<organism evidence="2 3">
    <name type="scientific">Tigriopus californicus</name>
    <name type="common">Marine copepod</name>
    <dbReference type="NCBI Taxonomy" id="6832"/>
    <lineage>
        <taxon>Eukaryota</taxon>
        <taxon>Metazoa</taxon>
        <taxon>Ecdysozoa</taxon>
        <taxon>Arthropoda</taxon>
        <taxon>Crustacea</taxon>
        <taxon>Multicrustacea</taxon>
        <taxon>Hexanauplia</taxon>
        <taxon>Copepoda</taxon>
        <taxon>Harpacticoida</taxon>
        <taxon>Harpacticidae</taxon>
        <taxon>Tigriopus</taxon>
    </lineage>
</organism>
<protein>
    <submittedName>
        <fullName evidence="2">Uncharacterized protein</fullName>
    </submittedName>
</protein>
<reference evidence="2 3" key="1">
    <citation type="journal article" date="2018" name="Nat. Ecol. Evol.">
        <title>Genomic signatures of mitonuclear coevolution across populations of Tigriopus californicus.</title>
        <authorList>
            <person name="Barreto F.S."/>
            <person name="Watson E.T."/>
            <person name="Lima T.G."/>
            <person name="Willett C.S."/>
            <person name="Edmands S."/>
            <person name="Li W."/>
            <person name="Burton R.S."/>
        </authorList>
    </citation>
    <scope>NUCLEOTIDE SEQUENCE [LARGE SCALE GENOMIC DNA]</scope>
    <source>
        <strain evidence="2 3">San Diego</strain>
    </source>
</reference>
<gene>
    <name evidence="2" type="ORF">TCAL_11953</name>
</gene>
<dbReference type="Proteomes" id="UP000318571">
    <property type="component" value="Chromosome 6"/>
</dbReference>